<dbReference type="PANTHER" id="PTHR34697">
    <property type="entry name" value="PHOSPHATIDYLGLYCEROL LYSYLTRANSFERASE"/>
    <property type="match status" value="1"/>
</dbReference>
<evidence type="ECO:0000256" key="2">
    <source>
        <dbReference type="ARBA" id="ARBA00022475"/>
    </source>
</evidence>
<dbReference type="InterPro" id="IPR051211">
    <property type="entry name" value="PG_lysyltransferase"/>
</dbReference>
<keyword evidence="2" id="KW-1003">Cell membrane</keyword>
<gene>
    <name evidence="7" type="ORF">BSZ37_13385</name>
</gene>
<evidence type="ECO:0000256" key="3">
    <source>
        <dbReference type="ARBA" id="ARBA00022692"/>
    </source>
</evidence>
<organism evidence="7 8">
    <name type="scientific">Rubrivirga marina</name>
    <dbReference type="NCBI Taxonomy" id="1196024"/>
    <lineage>
        <taxon>Bacteria</taxon>
        <taxon>Pseudomonadati</taxon>
        <taxon>Rhodothermota</taxon>
        <taxon>Rhodothermia</taxon>
        <taxon>Rhodothermales</taxon>
        <taxon>Rubricoccaceae</taxon>
        <taxon>Rubrivirga</taxon>
    </lineage>
</organism>
<dbReference type="InterPro" id="IPR016181">
    <property type="entry name" value="Acyl_CoA_acyltransferase"/>
</dbReference>
<name>A0A271J314_9BACT</name>
<proteinExistence type="predicted"/>
<feature type="domain" description="Phosphatidylglycerol lysyltransferase C-terminal" evidence="6">
    <location>
        <begin position="21"/>
        <end position="274"/>
    </location>
</feature>
<dbReference type="SUPFAM" id="SSF55729">
    <property type="entry name" value="Acyl-CoA N-acyltransferases (Nat)"/>
    <property type="match status" value="1"/>
</dbReference>
<dbReference type="PANTHER" id="PTHR34697:SF2">
    <property type="entry name" value="PHOSPHATIDYLGLYCEROL LYSYLTRANSFERASE"/>
    <property type="match status" value="1"/>
</dbReference>
<accession>A0A271J314</accession>
<dbReference type="GO" id="GO:0016755">
    <property type="term" value="F:aminoacyltransferase activity"/>
    <property type="evidence" value="ECO:0007669"/>
    <property type="project" value="TreeGrafter"/>
</dbReference>
<evidence type="ECO:0000259" key="6">
    <source>
        <dbReference type="Pfam" id="PF09924"/>
    </source>
</evidence>
<comment type="caution">
    <text evidence="7">The sequence shown here is derived from an EMBL/GenBank/DDBJ whole genome shotgun (WGS) entry which is preliminary data.</text>
</comment>
<dbReference type="InterPro" id="IPR024320">
    <property type="entry name" value="LPG_synthase_C"/>
</dbReference>
<protein>
    <recommendedName>
        <fullName evidence="6">Phosphatidylglycerol lysyltransferase C-terminal domain-containing protein</fullName>
    </recommendedName>
</protein>
<comment type="subcellular location">
    <subcellularLocation>
        <location evidence="1">Cell membrane</location>
        <topology evidence="1">Multi-pass membrane protein</topology>
    </subcellularLocation>
</comment>
<keyword evidence="3" id="KW-0812">Transmembrane</keyword>
<sequence length="329" mass="36482">MPGLATWRSEWGAEVEYGEVRSWGRVRVAAGAPSGPVERRPEAADAFERDANHAGARVLWFAVGDPADVGPDKPSVVIGAEPVWDAGRWPEVIQGKASVRAQVNRARNKGLMAEAWPTAQVRASAELRAVLADWLDRRGLPPLAFLADPFVLDDPGDRQFVVATRDGRVAGYLVLRPGDETFIEWIIRTRDAPNGTAAFLLDAAIRRFSPDVPFTLGLVPLSTFAPLSEHAPDLLVRALLKWTRAHATRFYNFDGLQRFKAKFVPDHWRPLYLVTDGRPITVFTFHDVAAAFALPRGPTRFVARALLDAAVDEVQTARRWLRERVSGRP</sequence>
<evidence type="ECO:0000256" key="1">
    <source>
        <dbReference type="ARBA" id="ARBA00004651"/>
    </source>
</evidence>
<evidence type="ECO:0000313" key="7">
    <source>
        <dbReference type="EMBL" id="PAP77355.1"/>
    </source>
</evidence>
<evidence type="ECO:0000256" key="5">
    <source>
        <dbReference type="ARBA" id="ARBA00023136"/>
    </source>
</evidence>
<dbReference type="GO" id="GO:0055091">
    <property type="term" value="P:phospholipid homeostasis"/>
    <property type="evidence" value="ECO:0007669"/>
    <property type="project" value="TreeGrafter"/>
</dbReference>
<dbReference type="EMBL" id="MQWD01000001">
    <property type="protein sequence ID" value="PAP77355.1"/>
    <property type="molecule type" value="Genomic_DNA"/>
</dbReference>
<keyword evidence="8" id="KW-1185">Reference proteome</keyword>
<dbReference type="AlphaFoldDB" id="A0A271J314"/>
<keyword evidence="5" id="KW-0472">Membrane</keyword>
<dbReference type="GO" id="GO:0005886">
    <property type="term" value="C:plasma membrane"/>
    <property type="evidence" value="ECO:0007669"/>
    <property type="project" value="UniProtKB-SubCell"/>
</dbReference>
<reference evidence="7 8" key="1">
    <citation type="submission" date="2016-11" db="EMBL/GenBank/DDBJ databases">
        <title>Study of marine rhodopsin-containing bacteria.</title>
        <authorList>
            <person name="Yoshizawa S."/>
            <person name="Kumagai Y."/>
            <person name="Kogure K."/>
        </authorList>
    </citation>
    <scope>NUCLEOTIDE SEQUENCE [LARGE SCALE GENOMIC DNA]</scope>
    <source>
        <strain evidence="7 8">SAORIC-28</strain>
    </source>
</reference>
<keyword evidence="4" id="KW-1133">Transmembrane helix</keyword>
<dbReference type="Proteomes" id="UP000216339">
    <property type="component" value="Unassembled WGS sequence"/>
</dbReference>
<evidence type="ECO:0000313" key="8">
    <source>
        <dbReference type="Proteomes" id="UP000216339"/>
    </source>
</evidence>
<dbReference type="RefSeq" id="WP_179299634.1">
    <property type="nucleotide sequence ID" value="NZ_MQWD01000001.1"/>
</dbReference>
<evidence type="ECO:0000256" key="4">
    <source>
        <dbReference type="ARBA" id="ARBA00022989"/>
    </source>
</evidence>
<dbReference type="Pfam" id="PF09924">
    <property type="entry name" value="LPG_synthase_C"/>
    <property type="match status" value="1"/>
</dbReference>